<dbReference type="SUPFAM" id="SSF53671">
    <property type="entry name" value="Aspartate/ornithine carbamoyltransferase"/>
    <property type="match status" value="1"/>
</dbReference>
<comment type="catalytic activity">
    <reaction evidence="7 8">
        <text>carbamoyl phosphate + L-ornithine = L-citrulline + phosphate + H(+)</text>
        <dbReference type="Rhea" id="RHEA:19513"/>
        <dbReference type="ChEBI" id="CHEBI:15378"/>
        <dbReference type="ChEBI" id="CHEBI:43474"/>
        <dbReference type="ChEBI" id="CHEBI:46911"/>
        <dbReference type="ChEBI" id="CHEBI:57743"/>
        <dbReference type="ChEBI" id="CHEBI:58228"/>
        <dbReference type="EC" id="2.1.3.3"/>
    </reaction>
</comment>
<evidence type="ECO:0000256" key="8">
    <source>
        <dbReference type="HAMAP-Rule" id="MF_01109"/>
    </source>
</evidence>
<dbReference type="GO" id="GO:0005737">
    <property type="term" value="C:cytoplasm"/>
    <property type="evidence" value="ECO:0007669"/>
    <property type="project" value="UniProtKB-SubCell"/>
</dbReference>
<dbReference type="InterPro" id="IPR006131">
    <property type="entry name" value="Asp_carbamoyltransf_Asp/Orn-bd"/>
</dbReference>
<dbReference type="Gene3D" id="3.40.50.1370">
    <property type="entry name" value="Aspartate/ornithine carbamoyltransferase"/>
    <property type="match status" value="2"/>
</dbReference>
<feature type="binding site" evidence="8">
    <location>
        <position position="235"/>
    </location>
    <ligand>
        <name>L-ornithine</name>
        <dbReference type="ChEBI" id="CHEBI:46911"/>
    </ligand>
</feature>
<gene>
    <name evidence="11" type="primary">argF</name>
    <name evidence="11" type="ORF">FN960_12320</name>
</gene>
<feature type="binding site" evidence="8">
    <location>
        <begin position="239"/>
        <end position="240"/>
    </location>
    <ligand>
        <name>L-ornithine</name>
        <dbReference type="ChEBI" id="CHEBI:46911"/>
    </ligand>
</feature>
<evidence type="ECO:0000256" key="3">
    <source>
        <dbReference type="ARBA" id="ARBA00007805"/>
    </source>
</evidence>
<evidence type="ECO:0000256" key="1">
    <source>
        <dbReference type="ARBA" id="ARBA00003822"/>
    </source>
</evidence>
<dbReference type="EMBL" id="VLXZ01000007">
    <property type="protein sequence ID" value="TSB46144.1"/>
    <property type="molecule type" value="Genomic_DNA"/>
</dbReference>
<dbReference type="PANTHER" id="PTHR45753:SF3">
    <property type="entry name" value="ORNITHINE TRANSCARBAMYLASE, MITOCHONDRIAL"/>
    <property type="match status" value="1"/>
</dbReference>
<dbReference type="InterPro" id="IPR024904">
    <property type="entry name" value="OTCase_ArgI"/>
</dbReference>
<evidence type="ECO:0000256" key="2">
    <source>
        <dbReference type="ARBA" id="ARBA00004975"/>
    </source>
</evidence>
<feature type="binding site" evidence="8">
    <location>
        <position position="89"/>
    </location>
    <ligand>
        <name>carbamoyl phosphate</name>
        <dbReference type="ChEBI" id="CHEBI:58228"/>
    </ligand>
</feature>
<comment type="similarity">
    <text evidence="3 8">Belongs to the aspartate/ornithine carbamoyltransferase superfamily. OTCase family.</text>
</comment>
<feature type="binding site" evidence="8">
    <location>
        <begin position="62"/>
        <end position="65"/>
    </location>
    <ligand>
        <name>carbamoyl phosphate</name>
        <dbReference type="ChEBI" id="CHEBI:58228"/>
    </ligand>
</feature>
<accession>A0A553ZXI3</accession>
<dbReference type="InterPro" id="IPR006132">
    <property type="entry name" value="Asp/Orn_carbamoyltranf_P-bd"/>
</dbReference>
<organism evidence="11 12">
    <name type="scientific">Alkalicoccobacillus porphyridii</name>
    <dbReference type="NCBI Taxonomy" id="2597270"/>
    <lineage>
        <taxon>Bacteria</taxon>
        <taxon>Bacillati</taxon>
        <taxon>Bacillota</taxon>
        <taxon>Bacilli</taxon>
        <taxon>Bacillales</taxon>
        <taxon>Bacillaceae</taxon>
        <taxon>Alkalicoccobacillus</taxon>
    </lineage>
</organism>
<dbReference type="NCBIfam" id="TIGR00658">
    <property type="entry name" value="orni_carb_tr"/>
    <property type="match status" value="1"/>
</dbReference>
<feature type="binding site" evidence="8">
    <location>
        <position position="113"/>
    </location>
    <ligand>
        <name>carbamoyl phosphate</name>
        <dbReference type="ChEBI" id="CHEBI:58228"/>
    </ligand>
</feature>
<keyword evidence="12" id="KW-1185">Reference proteome</keyword>
<evidence type="ECO:0000256" key="7">
    <source>
        <dbReference type="ARBA" id="ARBA00048772"/>
    </source>
</evidence>
<dbReference type="GO" id="GO:0016597">
    <property type="term" value="F:amino acid binding"/>
    <property type="evidence" value="ECO:0007669"/>
    <property type="project" value="InterPro"/>
</dbReference>
<dbReference type="OrthoDB" id="9802587at2"/>
<dbReference type="Pfam" id="PF00185">
    <property type="entry name" value="OTCace"/>
    <property type="match status" value="1"/>
</dbReference>
<comment type="pathway">
    <text evidence="2">Amino-acid biosynthesis; L-arginine biosynthesis; L-arginine from L-ornithine and carbamoyl phosphate: step 1/3.</text>
</comment>
<dbReference type="RefSeq" id="WP_143849038.1">
    <property type="nucleotide sequence ID" value="NZ_VLXZ01000007.1"/>
</dbReference>
<proteinExistence type="inferred from homology"/>
<dbReference type="HAMAP" id="MF_01109">
    <property type="entry name" value="OTCase"/>
    <property type="match status" value="1"/>
</dbReference>
<feature type="binding site" evidence="8">
    <location>
        <position position="303"/>
    </location>
    <ligand>
        <name>carbamoyl phosphate</name>
        <dbReference type="ChEBI" id="CHEBI:58228"/>
    </ligand>
</feature>
<reference evidence="11 12" key="1">
    <citation type="submission" date="2019-07" db="EMBL/GenBank/DDBJ databases">
        <authorList>
            <person name="Park Y.J."/>
            <person name="Jeong S.E."/>
            <person name="Jung H.S."/>
        </authorList>
    </citation>
    <scope>NUCLEOTIDE SEQUENCE [LARGE SCALE GENOMIC DNA]</scope>
    <source>
        <strain evidence="12">P16(2019)</strain>
    </source>
</reference>
<keyword evidence="8" id="KW-0963">Cytoplasm</keyword>
<dbReference type="Pfam" id="PF02729">
    <property type="entry name" value="OTCace_N"/>
    <property type="match status" value="1"/>
</dbReference>
<dbReference type="PRINTS" id="PR00102">
    <property type="entry name" value="OTCASE"/>
</dbReference>
<dbReference type="PRINTS" id="PR00100">
    <property type="entry name" value="AOTCASE"/>
</dbReference>
<dbReference type="Proteomes" id="UP000318521">
    <property type="component" value="Unassembled WGS sequence"/>
</dbReference>
<comment type="subcellular location">
    <subcellularLocation>
        <location evidence="8">Cytoplasm</location>
    </subcellularLocation>
</comment>
<dbReference type="NCBIfam" id="NF001986">
    <property type="entry name" value="PRK00779.1"/>
    <property type="match status" value="1"/>
</dbReference>
<evidence type="ECO:0000259" key="9">
    <source>
        <dbReference type="Pfam" id="PF00185"/>
    </source>
</evidence>
<feature type="binding site" evidence="8">
    <location>
        <begin position="275"/>
        <end position="276"/>
    </location>
    <ligand>
        <name>carbamoyl phosphate</name>
        <dbReference type="ChEBI" id="CHEBI:58228"/>
    </ligand>
</feature>
<evidence type="ECO:0000256" key="5">
    <source>
        <dbReference type="ARBA" id="ARBA00016634"/>
    </source>
</evidence>
<feature type="domain" description="Aspartate/ornithine carbamoyltransferase Asp/Orn-binding" evidence="9">
    <location>
        <begin position="159"/>
        <end position="313"/>
    </location>
</feature>
<dbReference type="InterPro" id="IPR036901">
    <property type="entry name" value="Asp/Orn_carbamoylTrfase_sf"/>
</dbReference>
<protein>
    <recommendedName>
        <fullName evidence="5 8">Ornithine carbamoyltransferase</fullName>
        <shortName evidence="8">OTCase</shortName>
        <ecNumber evidence="4 8">2.1.3.3</ecNumber>
    </recommendedName>
</protein>
<evidence type="ECO:0000313" key="12">
    <source>
        <dbReference type="Proteomes" id="UP000318521"/>
    </source>
</evidence>
<name>A0A553ZXI3_9BACI</name>
<evidence type="ECO:0000256" key="6">
    <source>
        <dbReference type="ARBA" id="ARBA00022679"/>
    </source>
</evidence>
<dbReference type="GO" id="GO:0042450">
    <property type="term" value="P:L-arginine biosynthetic process via ornithine"/>
    <property type="evidence" value="ECO:0007669"/>
    <property type="project" value="UniProtKB-UniRule"/>
</dbReference>
<dbReference type="PANTHER" id="PTHR45753">
    <property type="entry name" value="ORNITHINE CARBAMOYLTRANSFERASE, MITOCHONDRIAL"/>
    <property type="match status" value="1"/>
</dbReference>
<dbReference type="EC" id="2.1.3.3" evidence="4 8"/>
<sequence>MSHSPEIAPASMTGRHLLSFLEYSSEEINQLLHSAKTYKEHPELKQGVLSGKSLGMIFENASTRTRVSFEVGLTQMGGHALFLSPRDLQIGRGEPVRDTAQVLSRYLDAIMIRTNSHELVEEFAHYATVPVINALTDAYHPCQALADLLTIQEQKGILKGLKLAYFGDGNNVAHSLLIAGAKMGMHVVLATPSEHKADQEIVALAKEIALTTEAIIEETTDAHSAAKDADVVYTDVWASMGFETEQSLREQSLAAYQVNEELLSEAKEDYIFLHCLPAHRGEEVTAEVIDGSHSVVYDQAENRLHAQQAILAALIG</sequence>
<dbReference type="GO" id="GO:0004585">
    <property type="term" value="F:ornithine carbamoyltransferase activity"/>
    <property type="evidence" value="ECO:0007669"/>
    <property type="project" value="UniProtKB-UniRule"/>
</dbReference>
<dbReference type="AlphaFoldDB" id="A0A553ZXI3"/>
<evidence type="ECO:0000259" key="10">
    <source>
        <dbReference type="Pfam" id="PF02729"/>
    </source>
</evidence>
<feature type="domain" description="Aspartate/ornithine carbamoyltransferase carbamoyl-P binding" evidence="10">
    <location>
        <begin position="15"/>
        <end position="153"/>
    </location>
</feature>
<dbReference type="FunFam" id="3.40.50.1370:FF:000008">
    <property type="entry name" value="Ornithine carbamoyltransferase"/>
    <property type="match status" value="1"/>
</dbReference>
<dbReference type="InterPro" id="IPR006130">
    <property type="entry name" value="Asp/Orn_carbamoylTrfase"/>
</dbReference>
<dbReference type="GO" id="GO:0019240">
    <property type="term" value="P:citrulline biosynthetic process"/>
    <property type="evidence" value="ECO:0007669"/>
    <property type="project" value="TreeGrafter"/>
</dbReference>
<comment type="caution">
    <text evidence="11">The sequence shown here is derived from an EMBL/GenBank/DDBJ whole genome shotgun (WGS) entry which is preliminary data.</text>
</comment>
<feature type="binding site" evidence="8">
    <location>
        <begin position="140"/>
        <end position="143"/>
    </location>
    <ligand>
        <name>carbamoyl phosphate</name>
        <dbReference type="ChEBI" id="CHEBI:58228"/>
    </ligand>
</feature>
<comment type="function">
    <text evidence="1">Reversibly catalyzes the transfer of the carbamoyl group from carbamoyl phosphate (CP) to the N(epsilon) atom of ornithine (ORN) to produce L-citrulline.</text>
</comment>
<evidence type="ECO:0000313" key="11">
    <source>
        <dbReference type="EMBL" id="TSB46144.1"/>
    </source>
</evidence>
<dbReference type="InterPro" id="IPR002292">
    <property type="entry name" value="Orn/put_carbamltrans"/>
</dbReference>
<evidence type="ECO:0000256" key="4">
    <source>
        <dbReference type="ARBA" id="ARBA00013007"/>
    </source>
</evidence>
<feature type="binding site" evidence="8">
    <location>
        <position position="171"/>
    </location>
    <ligand>
        <name>L-ornithine</name>
        <dbReference type="ChEBI" id="CHEBI:46911"/>
    </ligand>
</feature>
<keyword evidence="6 8" id="KW-0808">Transferase</keyword>